<evidence type="ECO:0000313" key="7">
    <source>
        <dbReference type="EMBL" id="AUH35577.1"/>
    </source>
</evidence>
<proteinExistence type="predicted"/>
<feature type="domain" description="4Fe-4S ferredoxin-type" evidence="6">
    <location>
        <begin position="311"/>
        <end position="379"/>
    </location>
</feature>
<protein>
    <submittedName>
        <fullName evidence="7">(Fe-S)-binding protein</fullName>
    </submittedName>
</protein>
<evidence type="ECO:0000313" key="8">
    <source>
        <dbReference type="Proteomes" id="UP000233742"/>
    </source>
</evidence>
<keyword evidence="2" id="KW-0479">Metal-binding</keyword>
<dbReference type="Pfam" id="PF13183">
    <property type="entry name" value="Fer4_8"/>
    <property type="match status" value="1"/>
</dbReference>
<dbReference type="InterPro" id="IPR037171">
    <property type="entry name" value="NagB/RpiA_transferase-like"/>
</dbReference>
<evidence type="ECO:0000256" key="4">
    <source>
        <dbReference type="ARBA" id="ARBA00022982"/>
    </source>
</evidence>
<geneLocation type="plasmid" evidence="8">
    <name>pbm151</name>
</geneLocation>
<dbReference type="AlphaFoldDB" id="A0A2K9EQ13"/>
<feature type="domain" description="LUD" evidence="5">
    <location>
        <begin position="72"/>
        <end position="297"/>
    </location>
</feature>
<dbReference type="OrthoDB" id="5289041at2"/>
<dbReference type="InterPro" id="IPR004452">
    <property type="entry name" value="LutB/LldF"/>
</dbReference>
<dbReference type="InterPro" id="IPR017896">
    <property type="entry name" value="4Fe4S_Fe-S-bd"/>
</dbReference>
<sequence length="477" mass="51754">MSAPEASVQVSFKNRAKTALADRSLKIAIDRTTGTAEAKRAVAVAAFPEFQAARARGRAIKDHVIAHLDHYLEQFERNATASGAKVHWASDDAEARAIITRICLDAKAKLVTRSKSMLGEEIGLPHALADAGIERVETDLAEHIIQLAGEAPSHIVWPAMHRTREQVAELFKIAHHPPPSADDPATMVQSARRELRAKFLGADIGISGSNFLVADTGATCTVTNEGNAELTTTPPRIHIVTAGIEKIVPTTAHALSLLRLLVRSATGGELTQYTTFHCGPKRPGDADGPEEMHIVLVDNGRTRMLDNEFREMLRCIRCGACMNHCVVYRQIGGHAYGGTYPGPMGSVLTPVLNGLGGSRDLPNACTMNGRCAEVCPVEIPIPTLLRAWRIRSWREKLEPGSLRAGIGIWAVLARRPGLYGLASRIGVRALRLFGKGGWIARLPLAGGWTAHRDLPRPAGRTFMEQYRAQQAHKGSRP</sequence>
<dbReference type="Pfam" id="PF02589">
    <property type="entry name" value="LUD_dom"/>
    <property type="match status" value="1"/>
</dbReference>
<dbReference type="InterPro" id="IPR003741">
    <property type="entry name" value="LUD_dom"/>
</dbReference>
<keyword evidence="8" id="KW-1185">Reference proteome</keyword>
<dbReference type="RefSeq" id="WP_101462228.1">
    <property type="nucleotide sequence ID" value="NZ_CP025409.1"/>
</dbReference>
<keyword evidence="7" id="KW-0614">Plasmid</keyword>
<evidence type="ECO:0000256" key="2">
    <source>
        <dbReference type="ARBA" id="ARBA00022485"/>
    </source>
</evidence>
<dbReference type="PANTHER" id="PTHR47153:SF2">
    <property type="entry name" value="LACTATE UTILIZATION PROTEIN B"/>
    <property type="match status" value="1"/>
</dbReference>
<keyword evidence="2" id="KW-0411">Iron-sulfur</keyword>
<dbReference type="KEGG" id="paro:CUV01_18505"/>
<dbReference type="Gene3D" id="3.40.50.10420">
    <property type="entry name" value="NagB/RpiA/CoA transferase-like"/>
    <property type="match status" value="1"/>
</dbReference>
<dbReference type="Proteomes" id="UP000233742">
    <property type="component" value="Plasmid pBM151"/>
</dbReference>
<evidence type="ECO:0000259" key="5">
    <source>
        <dbReference type="Pfam" id="PF02589"/>
    </source>
</evidence>
<evidence type="ECO:0000259" key="6">
    <source>
        <dbReference type="Pfam" id="PF13183"/>
    </source>
</evidence>
<dbReference type="PANTHER" id="PTHR47153">
    <property type="entry name" value="LACTATE UTILIZATION PROTEIN B"/>
    <property type="match status" value="1"/>
</dbReference>
<keyword evidence="3" id="KW-0677">Repeat</keyword>
<name>A0A2K9EQ13_9RHOB</name>
<evidence type="ECO:0000256" key="1">
    <source>
        <dbReference type="ARBA" id="ARBA00022448"/>
    </source>
</evidence>
<dbReference type="InterPro" id="IPR024185">
    <property type="entry name" value="FTHF_cligase-like_sf"/>
</dbReference>
<reference evidence="7 8" key="1">
    <citation type="submission" date="2017-12" db="EMBL/GenBank/DDBJ databases">
        <authorList>
            <person name="Hurst M.R.H."/>
        </authorList>
    </citation>
    <scope>NUCLEOTIDE SEQUENCE [LARGE SCALE GENOMIC DNA]</scope>
    <source>
        <strain evidence="7 8">BM15</strain>
        <plasmid evidence="8">Plasmid pbm151</plasmid>
    </source>
</reference>
<organism evidence="7 8">
    <name type="scientific">Paracoccus tegillarcae</name>
    <dbReference type="NCBI Taxonomy" id="1529068"/>
    <lineage>
        <taxon>Bacteria</taxon>
        <taxon>Pseudomonadati</taxon>
        <taxon>Pseudomonadota</taxon>
        <taxon>Alphaproteobacteria</taxon>
        <taxon>Rhodobacterales</taxon>
        <taxon>Paracoccaceae</taxon>
        <taxon>Paracoccus</taxon>
    </lineage>
</organism>
<evidence type="ECO:0000256" key="3">
    <source>
        <dbReference type="ARBA" id="ARBA00022737"/>
    </source>
</evidence>
<dbReference type="GO" id="GO:0051539">
    <property type="term" value="F:4 iron, 4 sulfur cluster binding"/>
    <property type="evidence" value="ECO:0007669"/>
    <property type="project" value="UniProtKB-KW"/>
</dbReference>
<gene>
    <name evidence="7" type="ORF">CUV01_18505</name>
</gene>
<dbReference type="GO" id="GO:0006089">
    <property type="term" value="P:lactate metabolic process"/>
    <property type="evidence" value="ECO:0007669"/>
    <property type="project" value="InterPro"/>
</dbReference>
<accession>A0A2K9EQ13</accession>
<dbReference type="SUPFAM" id="SSF46548">
    <property type="entry name" value="alpha-helical ferredoxin"/>
    <property type="match status" value="1"/>
</dbReference>
<dbReference type="EMBL" id="CP025409">
    <property type="protein sequence ID" value="AUH35577.1"/>
    <property type="molecule type" value="Genomic_DNA"/>
</dbReference>
<keyword evidence="2" id="KW-0408">Iron</keyword>
<keyword evidence="2" id="KW-0004">4Fe-4S</keyword>
<keyword evidence="4" id="KW-0249">Electron transport</keyword>
<keyword evidence="1" id="KW-0813">Transport</keyword>
<dbReference type="InterPro" id="IPR009051">
    <property type="entry name" value="Helical_ferredxn"/>
</dbReference>
<dbReference type="Gene3D" id="1.10.1060.10">
    <property type="entry name" value="Alpha-helical ferredoxin"/>
    <property type="match status" value="1"/>
</dbReference>
<dbReference type="SUPFAM" id="SSF100950">
    <property type="entry name" value="NagB/RpiA/CoA transferase-like"/>
    <property type="match status" value="1"/>
</dbReference>